<comment type="similarity">
    <text evidence="4">Belongs to the type II topoisomerase family.</text>
</comment>
<dbReference type="PROSITE" id="PS52040">
    <property type="entry name" value="TOPO_IIA"/>
    <property type="match status" value="1"/>
</dbReference>
<dbReference type="Gene3D" id="1.10.268.10">
    <property type="entry name" value="Topoisomerase, domain 3"/>
    <property type="match status" value="1"/>
</dbReference>
<reference evidence="14" key="1">
    <citation type="journal article" date="2020" name="Nature">
        <title>Giant virus diversity and host interactions through global metagenomics.</title>
        <authorList>
            <person name="Schulz F."/>
            <person name="Roux S."/>
            <person name="Paez-Espino D."/>
            <person name="Jungbluth S."/>
            <person name="Walsh D.A."/>
            <person name="Denef V.J."/>
            <person name="McMahon K.D."/>
            <person name="Konstantinidis K.T."/>
            <person name="Eloe-Fadrosh E.A."/>
            <person name="Kyrpides N.C."/>
            <person name="Woyke T."/>
        </authorList>
    </citation>
    <scope>NUCLEOTIDE SEQUENCE</scope>
    <source>
        <strain evidence="14">GVMAG-M-3300024336-7</strain>
    </source>
</reference>
<dbReference type="PRINTS" id="PR00418">
    <property type="entry name" value="TPI2FAMILY"/>
</dbReference>
<protein>
    <recommendedName>
        <fullName evidence="5">DNA topoisomerase (ATP-hydrolyzing)</fullName>
        <ecNumber evidence="5">5.6.2.2</ecNumber>
    </recommendedName>
</protein>
<evidence type="ECO:0000256" key="11">
    <source>
        <dbReference type="ARBA" id="ARBA00023125"/>
    </source>
</evidence>
<dbReference type="InterPro" id="IPR002205">
    <property type="entry name" value="Topo_IIA_dom_A"/>
</dbReference>
<sequence length="1258" mass="143712">MFGTKKKKTGGVKTSVKDADLLAKYPQMSLDTHMKSKDMYAGSGKKSAFEEYFVDEEGVIDFRSLSLPPKVNNCVWEVAINVSDHKMRYPDLVKNMDVSFDDTGLITIYNTGPGMDVDIHPTARVCDVVPDSDDTRPIYIPEFLVGFAMSSTNHSKDIKSIIGGTNGFGIKIVNLNSTYFKIETVGTNYEGNIMKYEQEFENCRTIIHKPKIKKCSKTTKQYTRISFRLDYANMSYKSGLSEKHLNIIGTMIRTRTYQMATWLTSRDGARVTVRYNGEKIPIGSLSSYAKLLTDNSAITEFPLSYTMKFDDKSTQIYNWKTAVAIRRSDSTECFFGMLNGIHTTTTKHLKRIQDILIRDMKPALEKIFAEAGLSFQQASVRRLLYIFALCEIPEPSWKGQTKTEFDLPKNFSKMLDSTIPSSVIKTLTSRITEVLREEILPELLDKKTDKKKTRKKRIDAKQYVGAERAGTSDSLSCKLFIAEGLSAVATVKDLITSKFSDLSFKTCGTFWVQGGLVNARKETTITTIGDHTSYKFRAKLKNNAIWNSFMDATGLDYDKKYETDINGLRYGQIIIACDQDLDGVGKILSLIINAIDFFWPMLFKRGFVKRWLTPIIKMLPKTGKTSKKYPPILFYYEREYEEWIKSTSKKVIDKYKPKYFKGLGGHSGKAVGELAKLYKSACYKYIRDADAHKSFEIYHGKDTEIRKTELCKPIMDIDTDRITEIKKSRKITCSEHLHTETKAFQLDDIIRKIPHIMDGLIEVRRKAIYGMHTYHPTKELKLEQVVSLVTVDTNYHHGPKSMEDAIRCITRCFPGASNLPYFQPIGQFGSRVLGGKDGASSRYIHTKVNRALVQALLPSRFDMHLIPYVYDEGKRCELSYFPFIVPMILLEHYAGVACGWSAKYWARDIDCVFKALTKLIKHDGKCKLPKLNINTDGFDIDLIKSDGATFMVGKYKFDKKAKQIIITELPIRVWSGPYTQSIKPTDGKKKKTKEDTESDDGIIKMSKSKKDLITKYVEYVDDYSTNAEICVKIKLKNASDFEEILKTCATADFDGVINLFNLKRKIDAQLNCLMPDGSVGNLGSYRKILKYWFSRRKGLYGKRIDREVIMLDIQIKYMNNLIRFLKESPLSRGKKEKKLTEPEMNEILFDSGYDKYNKVVINDTGDIPTDALFDCAYGDHDDVHYEYLLTIQTREHAIGRIKKHQEHLDKLIERRDVLMDTLLNTPFRGASIWLNEIKALRAVIKEGSESGWLYGAET</sequence>
<dbReference type="GO" id="GO:0046872">
    <property type="term" value="F:metal ion binding"/>
    <property type="evidence" value="ECO:0007669"/>
    <property type="project" value="UniProtKB-KW"/>
</dbReference>
<keyword evidence="11" id="KW-0238">DNA-binding</keyword>
<dbReference type="SUPFAM" id="SSF56719">
    <property type="entry name" value="Type II DNA topoisomerase"/>
    <property type="match status" value="1"/>
</dbReference>
<dbReference type="Gene3D" id="3.90.199.10">
    <property type="entry name" value="Topoisomerase II, domain 5"/>
    <property type="match status" value="1"/>
</dbReference>
<dbReference type="Gene3D" id="3.30.1360.40">
    <property type="match status" value="1"/>
</dbReference>
<evidence type="ECO:0000256" key="5">
    <source>
        <dbReference type="ARBA" id="ARBA00012895"/>
    </source>
</evidence>
<dbReference type="InterPro" id="IPR013757">
    <property type="entry name" value="Topo_IIA_A_a_sf"/>
</dbReference>
<dbReference type="PRINTS" id="PR01158">
    <property type="entry name" value="TOPISMRASEII"/>
</dbReference>
<evidence type="ECO:0000256" key="2">
    <source>
        <dbReference type="ARBA" id="ARBA00001913"/>
    </source>
</evidence>
<dbReference type="InterPro" id="IPR013506">
    <property type="entry name" value="Topo_IIA_bsu_dom2"/>
</dbReference>
<keyword evidence="6" id="KW-0479">Metal-binding</keyword>
<dbReference type="SMART" id="SM00434">
    <property type="entry name" value="TOP4c"/>
    <property type="match status" value="1"/>
</dbReference>
<evidence type="ECO:0000256" key="6">
    <source>
        <dbReference type="ARBA" id="ARBA00022723"/>
    </source>
</evidence>
<dbReference type="InterPro" id="IPR031660">
    <property type="entry name" value="TOPRIM_C"/>
</dbReference>
<feature type="domain" description="Topo IIA-type catalytic" evidence="13">
    <location>
        <begin position="753"/>
        <end position="1237"/>
    </location>
</feature>
<comment type="cofactor">
    <cofactor evidence="2">
        <name>Ca(2+)</name>
        <dbReference type="ChEBI" id="CHEBI:29108"/>
    </cofactor>
</comment>
<dbReference type="InterPro" id="IPR013760">
    <property type="entry name" value="Topo_IIA-like_dom_sf"/>
</dbReference>
<dbReference type="EMBL" id="MN740270">
    <property type="protein sequence ID" value="QHT96928.1"/>
    <property type="molecule type" value="Genomic_DNA"/>
</dbReference>
<dbReference type="GO" id="GO:0005524">
    <property type="term" value="F:ATP binding"/>
    <property type="evidence" value="ECO:0007669"/>
    <property type="project" value="UniProtKB-KW"/>
</dbReference>
<dbReference type="GO" id="GO:0003677">
    <property type="term" value="F:DNA binding"/>
    <property type="evidence" value="ECO:0007669"/>
    <property type="project" value="UniProtKB-KW"/>
</dbReference>
<dbReference type="InterPro" id="IPR013758">
    <property type="entry name" value="Topo_IIA_A/C_ab"/>
</dbReference>
<keyword evidence="12" id="KW-0413">Isomerase</keyword>
<dbReference type="GO" id="GO:0000819">
    <property type="term" value="P:sister chromatid segregation"/>
    <property type="evidence" value="ECO:0007669"/>
    <property type="project" value="TreeGrafter"/>
</dbReference>
<evidence type="ECO:0000256" key="1">
    <source>
        <dbReference type="ARBA" id="ARBA00000185"/>
    </source>
</evidence>
<dbReference type="Pfam" id="PF00521">
    <property type="entry name" value="DNA_topoisoIV"/>
    <property type="match status" value="1"/>
</dbReference>
<keyword evidence="7" id="KW-0547">Nucleotide-binding</keyword>
<comment type="cofactor">
    <cofactor evidence="3">
        <name>Mg(2+)</name>
        <dbReference type="ChEBI" id="CHEBI:18420"/>
    </cofactor>
</comment>
<organism evidence="14">
    <name type="scientific">viral metagenome</name>
    <dbReference type="NCBI Taxonomy" id="1070528"/>
    <lineage>
        <taxon>unclassified sequences</taxon>
        <taxon>metagenomes</taxon>
        <taxon>organismal metagenomes</taxon>
    </lineage>
</organism>
<dbReference type="GO" id="GO:0003918">
    <property type="term" value="F:DNA topoisomerase type II (double strand cut, ATP-hydrolyzing) activity"/>
    <property type="evidence" value="ECO:0007669"/>
    <property type="project" value="UniProtKB-EC"/>
</dbReference>
<dbReference type="InterPro" id="IPR001241">
    <property type="entry name" value="Topo_IIA"/>
</dbReference>
<dbReference type="Pfam" id="PF16898">
    <property type="entry name" value="TOPRIM_C"/>
    <property type="match status" value="1"/>
</dbReference>
<dbReference type="Gene3D" id="3.30.1490.30">
    <property type="match status" value="1"/>
</dbReference>
<dbReference type="SUPFAM" id="SSF55874">
    <property type="entry name" value="ATPase domain of HSP90 chaperone/DNA topoisomerase II/histidine kinase"/>
    <property type="match status" value="1"/>
</dbReference>
<comment type="catalytic activity">
    <reaction evidence="1">
        <text>ATP-dependent breakage, passage and rejoining of double-stranded DNA.</text>
        <dbReference type="EC" id="5.6.2.2"/>
    </reaction>
</comment>
<name>A0A6C0IUM8_9ZZZZ</name>
<dbReference type="AlphaFoldDB" id="A0A6C0IUM8"/>
<dbReference type="EC" id="5.6.2.2" evidence="5"/>
<keyword evidence="9" id="KW-0460">Magnesium</keyword>
<evidence type="ECO:0000256" key="3">
    <source>
        <dbReference type="ARBA" id="ARBA00001946"/>
    </source>
</evidence>
<dbReference type="InterPro" id="IPR020568">
    <property type="entry name" value="Ribosomal_Su5_D2-typ_SF"/>
</dbReference>
<dbReference type="InterPro" id="IPR036890">
    <property type="entry name" value="HATPase_C_sf"/>
</dbReference>
<dbReference type="GO" id="GO:0005634">
    <property type="term" value="C:nucleus"/>
    <property type="evidence" value="ECO:0007669"/>
    <property type="project" value="TreeGrafter"/>
</dbReference>
<dbReference type="InterPro" id="IPR014721">
    <property type="entry name" value="Ribsml_uS5_D2-typ_fold_subgr"/>
</dbReference>
<dbReference type="InterPro" id="IPR001154">
    <property type="entry name" value="TopoII_euk"/>
</dbReference>
<evidence type="ECO:0000313" key="14">
    <source>
        <dbReference type="EMBL" id="QHT96928.1"/>
    </source>
</evidence>
<evidence type="ECO:0000256" key="8">
    <source>
        <dbReference type="ARBA" id="ARBA00022840"/>
    </source>
</evidence>
<dbReference type="SUPFAM" id="SSF54211">
    <property type="entry name" value="Ribosomal protein S5 domain 2-like"/>
    <property type="match status" value="1"/>
</dbReference>
<dbReference type="PANTHER" id="PTHR10169:SF38">
    <property type="entry name" value="DNA TOPOISOMERASE 2"/>
    <property type="match status" value="1"/>
</dbReference>
<evidence type="ECO:0000256" key="4">
    <source>
        <dbReference type="ARBA" id="ARBA00011080"/>
    </source>
</evidence>
<keyword evidence="8" id="KW-0067">ATP-binding</keyword>
<evidence type="ECO:0000256" key="10">
    <source>
        <dbReference type="ARBA" id="ARBA00023029"/>
    </source>
</evidence>
<dbReference type="PANTHER" id="PTHR10169">
    <property type="entry name" value="DNA TOPOISOMERASE/GYRASE"/>
    <property type="match status" value="1"/>
</dbReference>
<keyword evidence="10" id="KW-0799">Topoisomerase</keyword>
<dbReference type="Gene3D" id="3.40.50.670">
    <property type="match status" value="1"/>
</dbReference>
<dbReference type="InterPro" id="IPR013759">
    <property type="entry name" value="Topo_IIA_B_C"/>
</dbReference>
<evidence type="ECO:0000256" key="12">
    <source>
        <dbReference type="ARBA" id="ARBA00023235"/>
    </source>
</evidence>
<accession>A0A6C0IUM8</accession>
<evidence type="ECO:0000256" key="9">
    <source>
        <dbReference type="ARBA" id="ARBA00022842"/>
    </source>
</evidence>
<dbReference type="SMART" id="SM00433">
    <property type="entry name" value="TOP2c"/>
    <property type="match status" value="1"/>
</dbReference>
<dbReference type="Gene3D" id="3.30.565.10">
    <property type="entry name" value="Histidine kinase-like ATPase, C-terminal domain"/>
    <property type="match status" value="1"/>
</dbReference>
<dbReference type="GO" id="GO:0006265">
    <property type="term" value="P:DNA topological change"/>
    <property type="evidence" value="ECO:0007669"/>
    <property type="project" value="InterPro"/>
</dbReference>
<proteinExistence type="inferred from homology"/>
<dbReference type="InterPro" id="IPR050634">
    <property type="entry name" value="DNA_Topoisomerase_II"/>
</dbReference>
<dbReference type="Gene3D" id="3.30.230.10">
    <property type="match status" value="1"/>
</dbReference>
<evidence type="ECO:0000256" key="7">
    <source>
        <dbReference type="ARBA" id="ARBA00022741"/>
    </source>
</evidence>
<dbReference type="GO" id="GO:0000712">
    <property type="term" value="P:resolution of meiotic recombination intermediates"/>
    <property type="evidence" value="ECO:0007669"/>
    <property type="project" value="TreeGrafter"/>
</dbReference>
<evidence type="ECO:0000259" key="13">
    <source>
        <dbReference type="PROSITE" id="PS52040"/>
    </source>
</evidence>
<dbReference type="Pfam" id="PF00204">
    <property type="entry name" value="DNA_gyraseB"/>
    <property type="match status" value="1"/>
</dbReference>